<gene>
    <name evidence="2" type="primary">g12972</name>
    <name evidence="2" type="ORF">VP750_LOCUS11517</name>
</gene>
<name>A0ABP1GBN0_9CHLO</name>
<dbReference type="Proteomes" id="UP001497392">
    <property type="component" value="Unassembled WGS sequence"/>
</dbReference>
<comment type="caution">
    <text evidence="2">The sequence shown here is derived from an EMBL/GenBank/DDBJ whole genome shotgun (WGS) entry which is preliminary data.</text>
</comment>
<dbReference type="InterPro" id="IPR032675">
    <property type="entry name" value="LRR_dom_sf"/>
</dbReference>
<proteinExistence type="predicted"/>
<keyword evidence="3" id="KW-1185">Reference proteome</keyword>
<evidence type="ECO:0000256" key="1">
    <source>
        <dbReference type="ARBA" id="ARBA00004430"/>
    </source>
</evidence>
<dbReference type="Gene3D" id="3.80.10.10">
    <property type="entry name" value="Ribonuclease Inhibitor"/>
    <property type="match status" value="1"/>
</dbReference>
<protein>
    <submittedName>
        <fullName evidence="2">G12972 protein</fullName>
    </submittedName>
</protein>
<comment type="subcellular location">
    <subcellularLocation>
        <location evidence="1">Cytoplasm</location>
        <location evidence="1">Cytoskeleton</location>
        <location evidence="1">Cilium axoneme</location>
    </subcellularLocation>
</comment>
<reference evidence="2 3" key="1">
    <citation type="submission" date="2024-06" db="EMBL/GenBank/DDBJ databases">
        <authorList>
            <person name="Kraege A."/>
            <person name="Thomma B."/>
        </authorList>
    </citation>
    <scope>NUCLEOTIDE SEQUENCE [LARGE SCALE GENOMIC DNA]</scope>
</reference>
<evidence type="ECO:0000313" key="2">
    <source>
        <dbReference type="EMBL" id="CAL5229611.1"/>
    </source>
</evidence>
<organism evidence="2 3">
    <name type="scientific">Coccomyxa viridis</name>
    <dbReference type="NCBI Taxonomy" id="1274662"/>
    <lineage>
        <taxon>Eukaryota</taxon>
        <taxon>Viridiplantae</taxon>
        <taxon>Chlorophyta</taxon>
        <taxon>core chlorophytes</taxon>
        <taxon>Trebouxiophyceae</taxon>
        <taxon>Trebouxiophyceae incertae sedis</taxon>
        <taxon>Coccomyxaceae</taxon>
        <taxon>Coccomyxa</taxon>
    </lineage>
</organism>
<evidence type="ECO:0000313" key="3">
    <source>
        <dbReference type="Proteomes" id="UP001497392"/>
    </source>
</evidence>
<dbReference type="EMBL" id="CAXHTA020000021">
    <property type="protein sequence ID" value="CAL5229611.1"/>
    <property type="molecule type" value="Genomic_DNA"/>
</dbReference>
<dbReference type="SUPFAM" id="SSF52047">
    <property type="entry name" value="RNI-like"/>
    <property type="match status" value="1"/>
</dbReference>
<accession>A0ABP1GBN0</accession>
<sequence length="173" mass="19400">MLNDLPAIVYKTLVEQHLSDLEAKTLRLVSKETRSWIDDAIAVLKPRDFSKSQHQELVKLFQNLESLDLRQPTNAAFQDYQSRFGQLKALTRLQSLKLHWNWSWGSFALSQMVEGLTGLSTLHYEHAEALTDEDIRALTGLVSLRGLSLSGATRISGEGLAALKSLSTLQVDH</sequence>